<feature type="transmembrane region" description="Helical" evidence="1">
    <location>
        <begin position="167"/>
        <end position="196"/>
    </location>
</feature>
<dbReference type="GO" id="GO:0008081">
    <property type="term" value="F:phosphoric diester hydrolase activity"/>
    <property type="evidence" value="ECO:0007669"/>
    <property type="project" value="InterPro"/>
</dbReference>
<accession>A0A4S2BAC2</accession>
<keyword evidence="1" id="KW-1133">Transmembrane helix</keyword>
<feature type="transmembrane region" description="Helical" evidence="1">
    <location>
        <begin position="47"/>
        <end position="66"/>
    </location>
</feature>
<dbReference type="GO" id="GO:0006629">
    <property type="term" value="P:lipid metabolic process"/>
    <property type="evidence" value="ECO:0007669"/>
    <property type="project" value="InterPro"/>
</dbReference>
<feature type="transmembrane region" description="Helical" evidence="1">
    <location>
        <begin position="308"/>
        <end position="329"/>
    </location>
</feature>
<keyword evidence="1" id="KW-0472">Membrane</keyword>
<keyword evidence="1" id="KW-0812">Transmembrane</keyword>
<dbReference type="CDD" id="cd08579">
    <property type="entry name" value="GDPD_memb_like"/>
    <property type="match status" value="1"/>
</dbReference>
<dbReference type="InterPro" id="IPR017946">
    <property type="entry name" value="PLC-like_Pdiesterase_TIM-brl"/>
</dbReference>
<protein>
    <submittedName>
        <fullName evidence="3">Glycerophosphodiester phosphodiesterase</fullName>
    </submittedName>
</protein>
<comment type="caution">
    <text evidence="3">The sequence shown here is derived from an EMBL/GenBank/DDBJ whole genome shotgun (WGS) entry which is preliminary data.</text>
</comment>
<evidence type="ECO:0000313" key="3">
    <source>
        <dbReference type="EMBL" id="TGY11287.1"/>
    </source>
</evidence>
<feature type="transmembrane region" description="Helical" evidence="1">
    <location>
        <begin position="20"/>
        <end position="40"/>
    </location>
</feature>
<dbReference type="EMBL" id="SRYV01000019">
    <property type="protein sequence ID" value="TGY11287.1"/>
    <property type="molecule type" value="Genomic_DNA"/>
</dbReference>
<proteinExistence type="predicted"/>
<organism evidence="3 4">
    <name type="scientific">Lactobacillus intestinalis</name>
    <dbReference type="NCBI Taxonomy" id="151781"/>
    <lineage>
        <taxon>Bacteria</taxon>
        <taxon>Bacillati</taxon>
        <taxon>Bacillota</taxon>
        <taxon>Bacilli</taxon>
        <taxon>Lactobacillales</taxon>
        <taxon>Lactobacillaceae</taxon>
        <taxon>Lactobacillus</taxon>
    </lineage>
</organism>
<feature type="transmembrane region" description="Helical" evidence="1">
    <location>
        <begin position="256"/>
        <end position="287"/>
    </location>
</feature>
<evidence type="ECO:0000256" key="1">
    <source>
        <dbReference type="SAM" id="Phobius"/>
    </source>
</evidence>
<dbReference type="AlphaFoldDB" id="A0A4S2BAC2"/>
<dbReference type="Pfam" id="PF10110">
    <property type="entry name" value="GPDPase_memb"/>
    <property type="match status" value="1"/>
</dbReference>
<dbReference type="PANTHER" id="PTHR46211">
    <property type="entry name" value="GLYCEROPHOSPHORYL DIESTER PHOSPHODIESTERASE"/>
    <property type="match status" value="1"/>
</dbReference>
<dbReference type="Gene3D" id="3.20.20.190">
    <property type="entry name" value="Phosphatidylinositol (PI) phosphodiesterase"/>
    <property type="match status" value="1"/>
</dbReference>
<feature type="transmembrane region" description="Helical" evidence="1">
    <location>
        <begin position="127"/>
        <end position="147"/>
    </location>
</feature>
<evidence type="ECO:0000259" key="2">
    <source>
        <dbReference type="PROSITE" id="PS51704"/>
    </source>
</evidence>
<dbReference type="InterPro" id="IPR030395">
    <property type="entry name" value="GP_PDE_dom"/>
</dbReference>
<reference evidence="3 4" key="1">
    <citation type="submission" date="2019-04" db="EMBL/GenBank/DDBJ databases">
        <title>Microbes associate with the intestines of laboratory mice.</title>
        <authorList>
            <person name="Navarre W."/>
            <person name="Wong E."/>
            <person name="Huang K."/>
            <person name="Tropini C."/>
            <person name="Ng K."/>
            <person name="Yu B."/>
        </authorList>
    </citation>
    <scope>NUCLEOTIDE SEQUENCE [LARGE SCALE GENOMIC DNA]</scope>
    <source>
        <strain evidence="3 4">NM61_E11</strain>
    </source>
</reference>
<dbReference type="InterPro" id="IPR018476">
    <property type="entry name" value="GlyceroP-diester-Pdiesterase_M"/>
</dbReference>
<evidence type="ECO:0000313" key="4">
    <source>
        <dbReference type="Proteomes" id="UP000309117"/>
    </source>
</evidence>
<sequence length="592" mass="67952">MKSAFEDIRVYTSEFKKHLLQYILLVLSLDLISQFIVIPLFRYVTTFVLQAGAIPFVSYQNVIIIITTHTSIFIILIIELILLMLIVYSEFAFLLIGVKNIKKATFTLPSVFKETFISLKTLRVSSLLLLIAYFIFIIPFAGIIFRTPLLSKIQIPDFILDYMTRNWILALILILFYLVIGVLGLRLILTLPLMIFKQQKTWPAMKQSWNLTRKLWRPLIIRLGELTFLAAIILLGFYCSFYLLQLACDIFPRKLSFIIAVVNLTIIQIISEVVLIWSSVIAICFLFKPIGIQEKSRPAQTNKVVISTSSIIIAVLVMGAAITNILYLGTNFSAPLIISHRGVSEENGVQNTIPALKKTAHLKPDYVEIDLHETKDKQFVVMHDENLKKLTGVDKKPNELTLKELTHLTAKENGSEGKVASFDQYLKAAKKLHQKLLIEIKTTPQDSKKMLEYFNRKYGKLIIERHYQVQSLDYGVVENLHRINPKLPVLYIQPYNFTYPESVAKGYSMEYSTLDSDFIWQAHLHHHPVYAWTVNQSGLIKRLMYDHVDGIITDDVPEVKKAIKDFKNNSSYANKILNYTIILPGMLENMRV</sequence>
<gene>
    <name evidence="3" type="ORF">E5351_08955</name>
</gene>
<dbReference type="SUPFAM" id="SSF51695">
    <property type="entry name" value="PLC-like phosphodiesterases"/>
    <property type="match status" value="1"/>
</dbReference>
<feature type="domain" description="GP-PDE" evidence="2">
    <location>
        <begin position="335"/>
        <end position="563"/>
    </location>
</feature>
<dbReference type="RefSeq" id="WP_004039713.1">
    <property type="nucleotide sequence ID" value="NZ_AQFR02000003.1"/>
</dbReference>
<feature type="transmembrane region" description="Helical" evidence="1">
    <location>
        <begin position="72"/>
        <end position="96"/>
    </location>
</feature>
<feature type="transmembrane region" description="Helical" evidence="1">
    <location>
        <begin position="223"/>
        <end position="244"/>
    </location>
</feature>
<dbReference type="PROSITE" id="PS51704">
    <property type="entry name" value="GP_PDE"/>
    <property type="match status" value="1"/>
</dbReference>
<dbReference type="Proteomes" id="UP000309117">
    <property type="component" value="Unassembled WGS sequence"/>
</dbReference>
<name>A0A4S2BAC2_9LACO</name>
<dbReference type="Pfam" id="PF03009">
    <property type="entry name" value="GDPD"/>
    <property type="match status" value="1"/>
</dbReference>
<dbReference type="PANTHER" id="PTHR46211:SF8">
    <property type="entry name" value="PHOSPHODIESTERASE"/>
    <property type="match status" value="1"/>
</dbReference>